<accession>A0A815VEI7</accession>
<feature type="region of interest" description="Disordered" evidence="1">
    <location>
        <begin position="1"/>
        <end position="28"/>
    </location>
</feature>
<comment type="caution">
    <text evidence="2">The sequence shown here is derived from an EMBL/GenBank/DDBJ whole genome shotgun (WGS) entry which is preliminary data.</text>
</comment>
<name>A0A815VEI7_9BILA</name>
<evidence type="ECO:0000313" key="2">
    <source>
        <dbReference type="EMBL" id="CAF1533963.1"/>
    </source>
</evidence>
<evidence type="ECO:0000256" key="1">
    <source>
        <dbReference type="SAM" id="MobiDB-lite"/>
    </source>
</evidence>
<dbReference type="AlphaFoldDB" id="A0A815VEI7"/>
<organism evidence="2 3">
    <name type="scientific">Adineta steineri</name>
    <dbReference type="NCBI Taxonomy" id="433720"/>
    <lineage>
        <taxon>Eukaryota</taxon>
        <taxon>Metazoa</taxon>
        <taxon>Spiralia</taxon>
        <taxon>Gnathifera</taxon>
        <taxon>Rotifera</taxon>
        <taxon>Eurotatoria</taxon>
        <taxon>Bdelloidea</taxon>
        <taxon>Adinetida</taxon>
        <taxon>Adinetidae</taxon>
        <taxon>Adineta</taxon>
    </lineage>
</organism>
<dbReference type="EMBL" id="CAJNOG010003640">
    <property type="protein sequence ID" value="CAF1533963.1"/>
    <property type="molecule type" value="Genomic_DNA"/>
</dbReference>
<dbReference type="Proteomes" id="UP000663845">
    <property type="component" value="Unassembled WGS sequence"/>
</dbReference>
<proteinExistence type="predicted"/>
<gene>
    <name evidence="2" type="ORF">JYZ213_LOCUS45308</name>
</gene>
<protein>
    <submittedName>
        <fullName evidence="2">Uncharacterized protein</fullName>
    </submittedName>
</protein>
<evidence type="ECO:0000313" key="3">
    <source>
        <dbReference type="Proteomes" id="UP000663845"/>
    </source>
</evidence>
<sequence length="97" mass="11545">MANNQNSIVSIWENPDPYLDFDDSSPERKLTTDEQMAEDQNVALSILEDNYYPFHDYYFHARNDNDEPTTDLEIQDMKNRMEEKNKELKIHNKTDSN</sequence>
<reference evidence="2" key="1">
    <citation type="submission" date="2021-02" db="EMBL/GenBank/DDBJ databases">
        <authorList>
            <person name="Nowell W R."/>
        </authorList>
    </citation>
    <scope>NUCLEOTIDE SEQUENCE</scope>
</reference>